<dbReference type="InterPro" id="IPR011009">
    <property type="entry name" value="Kinase-like_dom_sf"/>
</dbReference>
<gene>
    <name evidence="2" type="ORF">VHEMI00306</name>
</gene>
<dbReference type="PROSITE" id="PS00107">
    <property type="entry name" value="PROTEIN_KINASE_ATP"/>
    <property type="match status" value="1"/>
</dbReference>
<dbReference type="Proteomes" id="UP000039046">
    <property type="component" value="Unassembled WGS sequence"/>
</dbReference>
<dbReference type="STRING" id="1531966.A0A0A1SQ38"/>
<protein>
    <recommendedName>
        <fullName evidence="4">Protein kinase domain-containing protein</fullName>
    </recommendedName>
</protein>
<evidence type="ECO:0000313" key="3">
    <source>
        <dbReference type="Proteomes" id="UP000039046"/>
    </source>
</evidence>
<keyword evidence="1" id="KW-0547">Nucleotide-binding</keyword>
<evidence type="ECO:0000313" key="2">
    <source>
        <dbReference type="EMBL" id="CEJ80101.1"/>
    </source>
</evidence>
<name>A0A0A1SQ38_9HYPO</name>
<evidence type="ECO:0008006" key="4">
    <source>
        <dbReference type="Google" id="ProtNLM"/>
    </source>
</evidence>
<feature type="binding site" evidence="1">
    <location>
        <position position="99"/>
    </location>
    <ligand>
        <name>ATP</name>
        <dbReference type="ChEBI" id="CHEBI:30616"/>
    </ligand>
</feature>
<dbReference type="InterPro" id="IPR017441">
    <property type="entry name" value="Protein_kinase_ATP_BS"/>
</dbReference>
<dbReference type="EMBL" id="CDHN01000001">
    <property type="protein sequence ID" value="CEJ80101.1"/>
    <property type="molecule type" value="Genomic_DNA"/>
</dbReference>
<organism evidence="2 3">
    <name type="scientific">[Torrubiella] hemipterigena</name>
    <dbReference type="NCBI Taxonomy" id="1531966"/>
    <lineage>
        <taxon>Eukaryota</taxon>
        <taxon>Fungi</taxon>
        <taxon>Dikarya</taxon>
        <taxon>Ascomycota</taxon>
        <taxon>Pezizomycotina</taxon>
        <taxon>Sordariomycetes</taxon>
        <taxon>Hypocreomycetidae</taxon>
        <taxon>Hypocreales</taxon>
        <taxon>Clavicipitaceae</taxon>
        <taxon>Clavicipitaceae incertae sedis</taxon>
        <taxon>'Torrubiella' clade</taxon>
    </lineage>
</organism>
<accession>A0A0A1SQ38</accession>
<dbReference type="HOGENOM" id="CLU_2308018_0_0_1"/>
<reference evidence="2 3" key="1">
    <citation type="journal article" date="2015" name="Genome Announc.">
        <title>Draft Genome Sequence and Gene Annotation of the Entomopathogenic Fungus Verticillium hemipterigenum.</title>
        <authorList>
            <person name="Horn F."/>
            <person name="Habel A."/>
            <person name="Scharf D.H."/>
            <person name="Dworschak J."/>
            <person name="Brakhage A.A."/>
            <person name="Guthke R."/>
            <person name="Hertweck C."/>
            <person name="Linde J."/>
        </authorList>
    </citation>
    <scope>NUCLEOTIDE SEQUENCE [LARGE SCALE GENOMIC DNA]</scope>
</reference>
<dbReference type="GO" id="GO:0005524">
    <property type="term" value="F:ATP binding"/>
    <property type="evidence" value="ECO:0007669"/>
    <property type="project" value="UniProtKB-UniRule"/>
</dbReference>
<dbReference type="OrthoDB" id="5979581at2759"/>
<evidence type="ECO:0000256" key="1">
    <source>
        <dbReference type="PROSITE-ProRule" id="PRU10141"/>
    </source>
</evidence>
<keyword evidence="1" id="KW-0067">ATP-binding</keyword>
<proteinExistence type="predicted"/>
<keyword evidence="3" id="KW-1185">Reference proteome</keyword>
<dbReference type="SUPFAM" id="SSF56112">
    <property type="entry name" value="Protein kinase-like (PK-like)"/>
    <property type="match status" value="1"/>
</dbReference>
<dbReference type="AlphaFoldDB" id="A0A0A1SQ38"/>
<sequence length="100" mass="11681">MRHLVELRQAASWIFRRQASTRCSGPRIFPKHGFNIIPSTTLIEEERLPHYHMKDYYPMTLGDIIHGYYQVVAKLGFGTTSTVWLARDNMVVQATRIFKL</sequence>
<dbReference type="Gene3D" id="3.30.200.20">
    <property type="entry name" value="Phosphorylase Kinase, domain 1"/>
    <property type="match status" value="1"/>
</dbReference>